<feature type="domain" description="HTH luxR-type" evidence="2">
    <location>
        <begin position="152"/>
        <end position="209"/>
    </location>
</feature>
<dbReference type="InterPro" id="IPR016032">
    <property type="entry name" value="Sig_transdc_resp-reg_C-effctor"/>
</dbReference>
<dbReference type="AlphaFoldDB" id="A0A9X1YT61"/>
<organism evidence="3 4">
    <name type="scientific">Scleromatobacter humisilvae</name>
    <dbReference type="NCBI Taxonomy" id="2897159"/>
    <lineage>
        <taxon>Bacteria</taxon>
        <taxon>Pseudomonadati</taxon>
        <taxon>Pseudomonadota</taxon>
        <taxon>Betaproteobacteria</taxon>
        <taxon>Burkholderiales</taxon>
        <taxon>Sphaerotilaceae</taxon>
        <taxon>Scleromatobacter</taxon>
    </lineage>
</organism>
<sequence>MSDVACSTLSPPPVGARGSDPPGMALGSALLELLLDQVGYGIVCVSPAAAVRYCNALARDAVALGVPLRIEAGVLVCADRHETARLLAAIALVARERVPRLVSIAAGRELTHISLVPLSGPMGGARQSDCIALLLEQPHPCPPLAIHWYGVAHGLTSAERCVLDALNEGLEPSEIASQCGVALSTVRTQIASIRSKRGVPSIVALLRDLARLPPVTPCVVAGFRHEVP</sequence>
<name>A0A9X1YT61_9BURK</name>
<dbReference type="SUPFAM" id="SSF46894">
    <property type="entry name" value="C-terminal effector domain of the bipartite response regulators"/>
    <property type="match status" value="1"/>
</dbReference>
<keyword evidence="4" id="KW-1185">Reference proteome</keyword>
<dbReference type="SMART" id="SM00421">
    <property type="entry name" value="HTH_LUXR"/>
    <property type="match status" value="1"/>
</dbReference>
<protein>
    <submittedName>
        <fullName evidence="3">LuxR C-terminal-related transcriptional regulator</fullName>
    </submittedName>
</protein>
<reference evidence="3" key="1">
    <citation type="submission" date="2021-11" db="EMBL/GenBank/DDBJ databases">
        <title>BS-T2-15 a new species belonging to the Comamonadaceae family isolated from the soil of a French oak forest.</title>
        <authorList>
            <person name="Mieszkin S."/>
            <person name="Alain K."/>
        </authorList>
    </citation>
    <scope>NUCLEOTIDE SEQUENCE</scope>
    <source>
        <strain evidence="3">BS-T2-15</strain>
    </source>
</reference>
<feature type="region of interest" description="Disordered" evidence="1">
    <location>
        <begin position="1"/>
        <end position="20"/>
    </location>
</feature>
<evidence type="ECO:0000313" key="4">
    <source>
        <dbReference type="Proteomes" id="UP001139353"/>
    </source>
</evidence>
<comment type="caution">
    <text evidence="3">The sequence shown here is derived from an EMBL/GenBank/DDBJ whole genome shotgun (WGS) entry which is preliminary data.</text>
</comment>
<dbReference type="InterPro" id="IPR000792">
    <property type="entry name" value="Tscrpt_reg_LuxR_C"/>
</dbReference>
<proteinExistence type="predicted"/>
<evidence type="ECO:0000259" key="2">
    <source>
        <dbReference type="SMART" id="SM00421"/>
    </source>
</evidence>
<dbReference type="GO" id="GO:0006355">
    <property type="term" value="P:regulation of DNA-templated transcription"/>
    <property type="evidence" value="ECO:0007669"/>
    <property type="project" value="InterPro"/>
</dbReference>
<dbReference type="GO" id="GO:0003677">
    <property type="term" value="F:DNA binding"/>
    <property type="evidence" value="ECO:0007669"/>
    <property type="project" value="InterPro"/>
</dbReference>
<dbReference type="InterPro" id="IPR036388">
    <property type="entry name" value="WH-like_DNA-bd_sf"/>
</dbReference>
<dbReference type="Pfam" id="PF00196">
    <property type="entry name" value="GerE"/>
    <property type="match status" value="1"/>
</dbReference>
<evidence type="ECO:0000256" key="1">
    <source>
        <dbReference type="SAM" id="MobiDB-lite"/>
    </source>
</evidence>
<evidence type="ECO:0000313" key="3">
    <source>
        <dbReference type="EMBL" id="MCK9689391.1"/>
    </source>
</evidence>
<dbReference type="Gene3D" id="1.10.10.10">
    <property type="entry name" value="Winged helix-like DNA-binding domain superfamily/Winged helix DNA-binding domain"/>
    <property type="match status" value="1"/>
</dbReference>
<dbReference type="Proteomes" id="UP001139353">
    <property type="component" value="Unassembled WGS sequence"/>
</dbReference>
<dbReference type="EMBL" id="JAJLJH010000014">
    <property type="protein sequence ID" value="MCK9689391.1"/>
    <property type="molecule type" value="Genomic_DNA"/>
</dbReference>
<gene>
    <name evidence="3" type="ORF">LPC04_27045</name>
</gene>
<accession>A0A9X1YT61</accession>
<dbReference type="RefSeq" id="WP_275685440.1">
    <property type="nucleotide sequence ID" value="NZ_JAJLJH010000014.1"/>
</dbReference>